<organism evidence="2">
    <name type="scientific">marine sediment metagenome</name>
    <dbReference type="NCBI Taxonomy" id="412755"/>
    <lineage>
        <taxon>unclassified sequences</taxon>
        <taxon>metagenomes</taxon>
        <taxon>ecological metagenomes</taxon>
    </lineage>
</organism>
<sequence>MQEIAEKELGERKGVVLIGDPYTGGIFALVSYPGFDPNLFSWGISESEWDRLRDEPLHPLENRATRGEYPLGSTIKVITASAALEEGITPTENEASL</sequence>
<evidence type="ECO:0000259" key="1">
    <source>
        <dbReference type="Pfam" id="PF00905"/>
    </source>
</evidence>
<dbReference type="AlphaFoldDB" id="X1EQQ0"/>
<dbReference type="Gene3D" id="3.40.710.10">
    <property type="entry name" value="DD-peptidase/beta-lactamase superfamily"/>
    <property type="match status" value="1"/>
</dbReference>
<feature type="domain" description="Penicillin-binding protein transpeptidase" evidence="1">
    <location>
        <begin position="14"/>
        <end position="92"/>
    </location>
</feature>
<dbReference type="InterPro" id="IPR050515">
    <property type="entry name" value="Beta-lactam/transpept"/>
</dbReference>
<gene>
    <name evidence="2" type="ORF">S03H2_01904</name>
</gene>
<proteinExistence type="predicted"/>
<dbReference type="Pfam" id="PF00905">
    <property type="entry name" value="Transpeptidase"/>
    <property type="match status" value="1"/>
</dbReference>
<dbReference type="EMBL" id="BARU01000595">
    <property type="protein sequence ID" value="GAH22645.1"/>
    <property type="molecule type" value="Genomic_DNA"/>
</dbReference>
<dbReference type="InterPro" id="IPR001460">
    <property type="entry name" value="PCN-bd_Tpept"/>
</dbReference>
<name>X1EQQ0_9ZZZZ</name>
<dbReference type="GO" id="GO:0008658">
    <property type="term" value="F:penicillin binding"/>
    <property type="evidence" value="ECO:0007669"/>
    <property type="project" value="InterPro"/>
</dbReference>
<dbReference type="GO" id="GO:0005886">
    <property type="term" value="C:plasma membrane"/>
    <property type="evidence" value="ECO:0007669"/>
    <property type="project" value="TreeGrafter"/>
</dbReference>
<dbReference type="PANTHER" id="PTHR30627">
    <property type="entry name" value="PEPTIDOGLYCAN D,D-TRANSPEPTIDASE"/>
    <property type="match status" value="1"/>
</dbReference>
<dbReference type="GO" id="GO:0071972">
    <property type="term" value="F:peptidoglycan L,D-transpeptidase activity"/>
    <property type="evidence" value="ECO:0007669"/>
    <property type="project" value="TreeGrafter"/>
</dbReference>
<protein>
    <recommendedName>
        <fullName evidence="1">Penicillin-binding protein transpeptidase domain-containing protein</fullName>
    </recommendedName>
</protein>
<evidence type="ECO:0000313" key="2">
    <source>
        <dbReference type="EMBL" id="GAH22645.1"/>
    </source>
</evidence>
<reference evidence="2" key="1">
    <citation type="journal article" date="2014" name="Front. Microbiol.">
        <title>High frequency of phylogenetically diverse reductive dehalogenase-homologous genes in deep subseafloor sedimentary metagenomes.</title>
        <authorList>
            <person name="Kawai M."/>
            <person name="Futagami T."/>
            <person name="Toyoda A."/>
            <person name="Takaki Y."/>
            <person name="Nishi S."/>
            <person name="Hori S."/>
            <person name="Arai W."/>
            <person name="Tsubouchi T."/>
            <person name="Morono Y."/>
            <person name="Uchiyama I."/>
            <person name="Ito T."/>
            <person name="Fujiyama A."/>
            <person name="Inagaki F."/>
            <person name="Takami H."/>
        </authorList>
    </citation>
    <scope>NUCLEOTIDE SEQUENCE</scope>
    <source>
        <strain evidence="2">Expedition CK06-06</strain>
    </source>
</reference>
<dbReference type="SUPFAM" id="SSF56601">
    <property type="entry name" value="beta-lactamase/transpeptidase-like"/>
    <property type="match status" value="1"/>
</dbReference>
<dbReference type="GO" id="GO:0071555">
    <property type="term" value="P:cell wall organization"/>
    <property type="evidence" value="ECO:0007669"/>
    <property type="project" value="TreeGrafter"/>
</dbReference>
<accession>X1EQQ0</accession>
<comment type="caution">
    <text evidence="2">The sequence shown here is derived from an EMBL/GenBank/DDBJ whole genome shotgun (WGS) entry which is preliminary data.</text>
</comment>
<dbReference type="InterPro" id="IPR012338">
    <property type="entry name" value="Beta-lactam/transpept-like"/>
</dbReference>
<dbReference type="PANTHER" id="PTHR30627:SF2">
    <property type="entry name" value="PEPTIDOGLYCAN D,D-TRANSPEPTIDASE MRDA"/>
    <property type="match status" value="1"/>
</dbReference>